<accession>A0A9N9B1J3</accession>
<evidence type="ECO:0000256" key="1">
    <source>
        <dbReference type="ARBA" id="ARBA00004123"/>
    </source>
</evidence>
<dbReference type="InterPro" id="IPR016181">
    <property type="entry name" value="Acyl_CoA_acyltransferase"/>
</dbReference>
<protein>
    <recommendedName>
        <fullName evidence="3">histone acetyltransferase</fullName>
        <ecNumber evidence="3">2.3.1.48</ecNumber>
    </recommendedName>
</protein>
<dbReference type="PROSITE" id="PS50014">
    <property type="entry name" value="BROMODOMAIN_2"/>
    <property type="match status" value="1"/>
</dbReference>
<evidence type="ECO:0000259" key="13">
    <source>
        <dbReference type="PROSITE" id="PS50014"/>
    </source>
</evidence>
<dbReference type="PROSITE" id="PS00633">
    <property type="entry name" value="BROMODOMAIN_1"/>
    <property type="match status" value="1"/>
</dbReference>
<evidence type="ECO:0000259" key="14">
    <source>
        <dbReference type="PROSITE" id="PS51186"/>
    </source>
</evidence>
<dbReference type="GO" id="GO:0010484">
    <property type="term" value="F:histone H3 acetyltransferase activity"/>
    <property type="evidence" value="ECO:0007669"/>
    <property type="project" value="TreeGrafter"/>
</dbReference>
<evidence type="ECO:0000256" key="9">
    <source>
        <dbReference type="ARBA" id="ARBA00023163"/>
    </source>
</evidence>
<dbReference type="EC" id="2.3.1.48" evidence="3"/>
<dbReference type="Gene3D" id="3.40.630.30">
    <property type="match status" value="1"/>
</dbReference>
<dbReference type="SUPFAM" id="SSF47370">
    <property type="entry name" value="Bromodomain"/>
    <property type="match status" value="1"/>
</dbReference>
<evidence type="ECO:0000256" key="12">
    <source>
        <dbReference type="PROSITE-ProRule" id="PRU00035"/>
    </source>
</evidence>
<organism evidence="15 16">
    <name type="scientific">Ambispora leptoticha</name>
    <dbReference type="NCBI Taxonomy" id="144679"/>
    <lineage>
        <taxon>Eukaryota</taxon>
        <taxon>Fungi</taxon>
        <taxon>Fungi incertae sedis</taxon>
        <taxon>Mucoromycota</taxon>
        <taxon>Glomeromycotina</taxon>
        <taxon>Glomeromycetes</taxon>
        <taxon>Archaeosporales</taxon>
        <taxon>Ambisporaceae</taxon>
        <taxon>Ambispora</taxon>
    </lineage>
</organism>
<keyword evidence="8" id="KW-0010">Activator</keyword>
<keyword evidence="11" id="KW-0012">Acyltransferase</keyword>
<keyword evidence="5" id="KW-0156">Chromatin regulator</keyword>
<dbReference type="PROSITE" id="PS51186">
    <property type="entry name" value="GNAT"/>
    <property type="match status" value="1"/>
</dbReference>
<dbReference type="GO" id="GO:0000123">
    <property type="term" value="C:histone acetyltransferase complex"/>
    <property type="evidence" value="ECO:0007669"/>
    <property type="project" value="TreeGrafter"/>
</dbReference>
<keyword evidence="6" id="KW-0805">Transcription regulation</keyword>
<comment type="similarity">
    <text evidence="2">Belongs to the acetyltransferase family. GCN5 subfamily.</text>
</comment>
<dbReference type="AlphaFoldDB" id="A0A9N9B1J3"/>
<sequence length="498" mass="57222">MSSGKKIRIKLQGAYPYPPADKPLNTLTIHEKLMKVGRHMPCSQKVPTSSSGQCDCVGWKPNPAGSSRADSCSCGHRLSSHGGIQDEDFNRRLDIAMKIDKYLKDKNKLLDFAYEDDERLKQSEEENAPSVEYPEGLPEDLEFRCITNDNTRENLILLTNLKKVFATQLPNMPKHYIARLTYDKAHYSVVLIRPTNTGNKMSKVIGGITYRPFPEQKFAEIVFCAIDAQEQVRGHGSRLMNYFKDYIRATSDIQHFMTYADDLAVGFFKKNGFTTEIDLDQGVWVGYIKDYTGGTLMQCSMLPRIKYVHVKKILEAQRQAIKKKLEERYTSAKVYPGLQQFKEGAQHIDPMEVPGIKESGWTAQMEDQAKQTKHLPHYPVMVTVLQALRNHRYAWPFQEPVNAEIVPDYYHIIKNPMDLQTLKQNMENDKYPTIHEFSNDAQRIFDNARQYNSPSTIYVKAADELEEFFWNKLYEEGVREGSIDKQKLGSACFAPKKE</sequence>
<dbReference type="InterPro" id="IPR018359">
    <property type="entry name" value="Bromodomain_CS"/>
</dbReference>
<comment type="subcellular location">
    <subcellularLocation>
        <location evidence="1">Nucleus</location>
    </subcellularLocation>
</comment>
<evidence type="ECO:0000256" key="6">
    <source>
        <dbReference type="ARBA" id="ARBA00023015"/>
    </source>
</evidence>
<evidence type="ECO:0000256" key="3">
    <source>
        <dbReference type="ARBA" id="ARBA00013184"/>
    </source>
</evidence>
<dbReference type="Gene3D" id="1.20.920.10">
    <property type="entry name" value="Bromodomain-like"/>
    <property type="match status" value="1"/>
</dbReference>
<evidence type="ECO:0000256" key="8">
    <source>
        <dbReference type="ARBA" id="ARBA00023159"/>
    </source>
</evidence>
<dbReference type="OrthoDB" id="1937912at2759"/>
<dbReference type="EMBL" id="CAJVPS010001700">
    <property type="protein sequence ID" value="CAG8547922.1"/>
    <property type="molecule type" value="Genomic_DNA"/>
</dbReference>
<evidence type="ECO:0000256" key="2">
    <source>
        <dbReference type="ARBA" id="ARBA00008607"/>
    </source>
</evidence>
<dbReference type="PANTHER" id="PTHR45750">
    <property type="entry name" value="GH11602P"/>
    <property type="match status" value="1"/>
</dbReference>
<evidence type="ECO:0000256" key="7">
    <source>
        <dbReference type="ARBA" id="ARBA00023117"/>
    </source>
</evidence>
<evidence type="ECO:0000256" key="5">
    <source>
        <dbReference type="ARBA" id="ARBA00022853"/>
    </source>
</evidence>
<evidence type="ECO:0000313" key="16">
    <source>
        <dbReference type="Proteomes" id="UP000789508"/>
    </source>
</evidence>
<feature type="domain" description="Bromo" evidence="13">
    <location>
        <begin position="389"/>
        <end position="459"/>
    </location>
</feature>
<dbReference type="CDD" id="cd04301">
    <property type="entry name" value="NAT_SF"/>
    <property type="match status" value="1"/>
</dbReference>
<comment type="caution">
    <text evidence="15">The sequence shown here is derived from an EMBL/GenBank/DDBJ whole genome shotgun (WGS) entry which is preliminary data.</text>
</comment>
<dbReference type="PRINTS" id="PR00503">
    <property type="entry name" value="BROMODOMAIN"/>
</dbReference>
<name>A0A9N9B1J3_9GLOM</name>
<keyword evidence="7 12" id="KW-0103">Bromodomain</keyword>
<evidence type="ECO:0000256" key="4">
    <source>
        <dbReference type="ARBA" id="ARBA00022679"/>
    </source>
</evidence>
<dbReference type="Pfam" id="PF00583">
    <property type="entry name" value="Acetyltransf_1"/>
    <property type="match status" value="1"/>
</dbReference>
<dbReference type="GO" id="GO:0045944">
    <property type="term" value="P:positive regulation of transcription by RNA polymerase II"/>
    <property type="evidence" value="ECO:0007669"/>
    <property type="project" value="TreeGrafter"/>
</dbReference>
<keyword evidence="10" id="KW-0539">Nucleus</keyword>
<gene>
    <name evidence="15" type="ORF">ALEPTO_LOCUS5733</name>
</gene>
<dbReference type="SUPFAM" id="SSF55729">
    <property type="entry name" value="Acyl-CoA N-acyltransferases (Nat)"/>
    <property type="match status" value="1"/>
</dbReference>
<dbReference type="SMART" id="SM00297">
    <property type="entry name" value="BROMO"/>
    <property type="match status" value="1"/>
</dbReference>
<keyword evidence="9" id="KW-0804">Transcription</keyword>
<reference evidence="15" key="1">
    <citation type="submission" date="2021-06" db="EMBL/GenBank/DDBJ databases">
        <authorList>
            <person name="Kallberg Y."/>
            <person name="Tangrot J."/>
            <person name="Rosling A."/>
        </authorList>
    </citation>
    <scope>NUCLEOTIDE SEQUENCE</scope>
    <source>
        <strain evidence="15">FL130A</strain>
    </source>
</reference>
<evidence type="ECO:0000256" key="10">
    <source>
        <dbReference type="ARBA" id="ARBA00023242"/>
    </source>
</evidence>
<dbReference type="PANTHER" id="PTHR45750:SF3">
    <property type="entry name" value="HISTONE ACETYLTRANSFERASE"/>
    <property type="match status" value="1"/>
</dbReference>
<dbReference type="InterPro" id="IPR001487">
    <property type="entry name" value="Bromodomain"/>
</dbReference>
<dbReference type="InterPro" id="IPR000182">
    <property type="entry name" value="GNAT_dom"/>
</dbReference>
<keyword evidence="16" id="KW-1185">Reference proteome</keyword>
<dbReference type="CDD" id="cd05509">
    <property type="entry name" value="Bromo_gcn5_like"/>
    <property type="match status" value="1"/>
</dbReference>
<dbReference type="GO" id="GO:0005634">
    <property type="term" value="C:nucleus"/>
    <property type="evidence" value="ECO:0007669"/>
    <property type="project" value="UniProtKB-SubCell"/>
</dbReference>
<dbReference type="InterPro" id="IPR036427">
    <property type="entry name" value="Bromodomain-like_sf"/>
</dbReference>
<evidence type="ECO:0000313" key="15">
    <source>
        <dbReference type="EMBL" id="CAG8547922.1"/>
    </source>
</evidence>
<evidence type="ECO:0000256" key="11">
    <source>
        <dbReference type="ARBA" id="ARBA00023315"/>
    </source>
</evidence>
<dbReference type="Proteomes" id="UP000789508">
    <property type="component" value="Unassembled WGS sequence"/>
</dbReference>
<dbReference type="Pfam" id="PF00439">
    <property type="entry name" value="Bromodomain"/>
    <property type="match status" value="1"/>
</dbReference>
<proteinExistence type="inferred from homology"/>
<feature type="domain" description="N-acetyltransferase" evidence="14">
    <location>
        <begin position="141"/>
        <end position="302"/>
    </location>
</feature>
<dbReference type="InterPro" id="IPR037800">
    <property type="entry name" value="GCN5"/>
</dbReference>
<keyword evidence="4" id="KW-0808">Transferase</keyword>